<dbReference type="SUPFAM" id="SSF50800">
    <property type="entry name" value="PK beta-barrel domain-like"/>
    <property type="match status" value="1"/>
</dbReference>
<dbReference type="EMBL" id="LT985188">
    <property type="protein sequence ID" value="SPD87349.1"/>
    <property type="molecule type" value="Genomic_DNA"/>
</dbReference>
<accession>A0A2N9JIV8</accession>
<dbReference type="RefSeq" id="WP_231935626.1">
    <property type="nucleotide sequence ID" value="NZ_BAAAGO010000004.1"/>
</dbReference>
<sequence>MTATVLSVNLGRPAVDRGKPANTTGIDKQPVTSARVVAPPAREVTRRLGPDARSGLVGDYIGDGKHHGGTVQAAYACAREDLDALGAQVGREFASGAFGENLTTVGLDVTGALIGERWRIGAGDDAVELVVTCPRIPCNTFRAFIAERGWLKTFTRAAMPGAYLAVVRPGVVRAGDPIEVIFRPDHEVTIGVLFRSQTLERELAPLVLTAADYLDAESLDYARRGETFTIG</sequence>
<evidence type="ECO:0000259" key="2">
    <source>
        <dbReference type="PROSITE" id="PS51340"/>
    </source>
</evidence>
<dbReference type="GO" id="GO:0030151">
    <property type="term" value="F:molybdenum ion binding"/>
    <property type="evidence" value="ECO:0007669"/>
    <property type="project" value="InterPro"/>
</dbReference>
<dbReference type="GO" id="GO:0003824">
    <property type="term" value="F:catalytic activity"/>
    <property type="evidence" value="ECO:0007669"/>
    <property type="project" value="InterPro"/>
</dbReference>
<dbReference type="PANTHER" id="PTHR30212:SF2">
    <property type="entry name" value="PROTEIN YIIM"/>
    <property type="match status" value="1"/>
</dbReference>
<dbReference type="InterPro" id="IPR052353">
    <property type="entry name" value="Benzoxazolinone_Detox_Enz"/>
</dbReference>
<dbReference type="PANTHER" id="PTHR30212">
    <property type="entry name" value="PROTEIN YIIM"/>
    <property type="match status" value="1"/>
</dbReference>
<dbReference type="Gene3D" id="2.40.33.20">
    <property type="entry name" value="PK beta-barrel domain-like"/>
    <property type="match status" value="1"/>
</dbReference>
<dbReference type="InterPro" id="IPR011037">
    <property type="entry name" value="Pyrv_Knase-like_insert_dom_sf"/>
</dbReference>
<protein>
    <submittedName>
        <fullName evidence="3">Sulfurase</fullName>
    </submittedName>
</protein>
<feature type="region of interest" description="Disordered" evidence="1">
    <location>
        <begin position="8"/>
        <end position="33"/>
    </location>
</feature>
<evidence type="ECO:0000256" key="1">
    <source>
        <dbReference type="SAM" id="MobiDB-lite"/>
    </source>
</evidence>
<dbReference type="Proteomes" id="UP000238164">
    <property type="component" value="Chromosome 1"/>
</dbReference>
<reference evidence="3 4" key="1">
    <citation type="submission" date="2018-02" db="EMBL/GenBank/DDBJ databases">
        <authorList>
            <person name="Cohen D.B."/>
            <person name="Kent A.D."/>
        </authorList>
    </citation>
    <scope>NUCLEOTIDE SEQUENCE [LARGE SCALE GENOMIC DNA]</scope>
    <source>
        <strain evidence="3">1</strain>
    </source>
</reference>
<evidence type="ECO:0000313" key="3">
    <source>
        <dbReference type="EMBL" id="SPD87349.1"/>
    </source>
</evidence>
<feature type="domain" description="MOSC" evidence="2">
    <location>
        <begin position="42"/>
        <end position="181"/>
    </location>
</feature>
<evidence type="ECO:0000313" key="4">
    <source>
        <dbReference type="Proteomes" id="UP000238164"/>
    </source>
</evidence>
<keyword evidence="4" id="KW-1185">Reference proteome</keyword>
<dbReference type="PROSITE" id="PS51340">
    <property type="entry name" value="MOSC"/>
    <property type="match status" value="1"/>
</dbReference>
<feature type="compositionally biased region" description="Polar residues" evidence="1">
    <location>
        <begin position="21"/>
        <end position="32"/>
    </location>
</feature>
<proteinExistence type="predicted"/>
<dbReference type="Pfam" id="PF03473">
    <property type="entry name" value="MOSC"/>
    <property type="match status" value="1"/>
</dbReference>
<gene>
    <name evidence="3" type="ORF">MPLG2_2319</name>
</gene>
<dbReference type="GO" id="GO:0030170">
    <property type="term" value="F:pyridoxal phosphate binding"/>
    <property type="evidence" value="ECO:0007669"/>
    <property type="project" value="InterPro"/>
</dbReference>
<organism evidence="3 4">
    <name type="scientific">Micropruina glycogenica</name>
    <dbReference type="NCBI Taxonomy" id="75385"/>
    <lineage>
        <taxon>Bacteria</taxon>
        <taxon>Bacillati</taxon>
        <taxon>Actinomycetota</taxon>
        <taxon>Actinomycetes</taxon>
        <taxon>Propionibacteriales</taxon>
        <taxon>Nocardioidaceae</taxon>
        <taxon>Micropruina</taxon>
    </lineage>
</organism>
<dbReference type="KEGG" id="mgg:MPLG2_2319"/>
<dbReference type="AlphaFoldDB" id="A0A2N9JIV8"/>
<dbReference type="InterPro" id="IPR005302">
    <property type="entry name" value="MoCF_Sase_C"/>
</dbReference>
<name>A0A2N9JIV8_9ACTN</name>